<accession>A0ABV5G4E7</accession>
<reference evidence="2 3" key="1">
    <citation type="submission" date="2024-09" db="EMBL/GenBank/DDBJ databases">
        <authorList>
            <person name="Sun Q."/>
            <person name="Mori K."/>
        </authorList>
    </citation>
    <scope>NUCLEOTIDE SEQUENCE [LARGE SCALE GENOMIC DNA]</scope>
    <source>
        <strain evidence="2 3">CCM 7609</strain>
    </source>
</reference>
<evidence type="ECO:0000313" key="2">
    <source>
        <dbReference type="EMBL" id="MFB9073779.1"/>
    </source>
</evidence>
<name>A0ABV5G4E7_9MICC</name>
<proteinExistence type="predicted"/>
<evidence type="ECO:0000256" key="1">
    <source>
        <dbReference type="SAM" id="MobiDB-lite"/>
    </source>
</evidence>
<keyword evidence="3" id="KW-1185">Reference proteome</keyword>
<feature type="region of interest" description="Disordered" evidence="1">
    <location>
        <begin position="1"/>
        <end position="61"/>
    </location>
</feature>
<dbReference type="Proteomes" id="UP001589575">
    <property type="component" value="Unassembled WGS sequence"/>
</dbReference>
<sequence length="61" mass="6208">MIRTTPPGSNGRITDPAVCPCGSPRSGPLRREPLPLPGASASGLQLPRGRARGTASPSMLS</sequence>
<organism evidence="2 3">
    <name type="scientific">Citricoccus parietis</name>
    <dbReference type="NCBI Taxonomy" id="592307"/>
    <lineage>
        <taxon>Bacteria</taxon>
        <taxon>Bacillati</taxon>
        <taxon>Actinomycetota</taxon>
        <taxon>Actinomycetes</taxon>
        <taxon>Micrococcales</taxon>
        <taxon>Micrococcaceae</taxon>
        <taxon>Citricoccus</taxon>
    </lineage>
</organism>
<dbReference type="EMBL" id="JBHMFI010000001">
    <property type="protein sequence ID" value="MFB9073779.1"/>
    <property type="molecule type" value="Genomic_DNA"/>
</dbReference>
<protein>
    <submittedName>
        <fullName evidence="2">Uncharacterized protein</fullName>
    </submittedName>
</protein>
<feature type="compositionally biased region" description="Polar residues" evidence="1">
    <location>
        <begin position="1"/>
        <end position="12"/>
    </location>
</feature>
<evidence type="ECO:0000313" key="3">
    <source>
        <dbReference type="Proteomes" id="UP001589575"/>
    </source>
</evidence>
<gene>
    <name evidence="2" type="ORF">ACFFX0_22270</name>
</gene>
<comment type="caution">
    <text evidence="2">The sequence shown here is derived from an EMBL/GenBank/DDBJ whole genome shotgun (WGS) entry which is preliminary data.</text>
</comment>